<evidence type="ECO:0000313" key="2">
    <source>
        <dbReference type="EMBL" id="VDP82283.1"/>
    </source>
</evidence>
<accession>A0A3P8KM86</accession>
<dbReference type="AlphaFoldDB" id="A0A3P8KM86"/>
<proteinExistence type="predicted"/>
<gene>
    <name evidence="2" type="ORF">SMTD_LOCUS20370</name>
</gene>
<evidence type="ECO:0000256" key="1">
    <source>
        <dbReference type="SAM" id="MobiDB-lite"/>
    </source>
</evidence>
<feature type="compositionally biased region" description="Polar residues" evidence="1">
    <location>
        <begin position="32"/>
        <end position="43"/>
    </location>
</feature>
<organism evidence="2 3">
    <name type="scientific">Schistosoma mattheei</name>
    <dbReference type="NCBI Taxonomy" id="31246"/>
    <lineage>
        <taxon>Eukaryota</taxon>
        <taxon>Metazoa</taxon>
        <taxon>Spiralia</taxon>
        <taxon>Lophotrochozoa</taxon>
        <taxon>Platyhelminthes</taxon>
        <taxon>Trematoda</taxon>
        <taxon>Digenea</taxon>
        <taxon>Strigeidida</taxon>
        <taxon>Schistosomatoidea</taxon>
        <taxon>Schistosomatidae</taxon>
        <taxon>Schistosoma</taxon>
    </lineage>
</organism>
<protein>
    <submittedName>
        <fullName evidence="2">Uncharacterized protein</fullName>
    </submittedName>
</protein>
<keyword evidence="3" id="KW-1185">Reference proteome</keyword>
<name>A0A3P8KM86_9TREM</name>
<reference evidence="2 3" key="1">
    <citation type="submission" date="2018-11" db="EMBL/GenBank/DDBJ databases">
        <authorList>
            <consortium name="Pathogen Informatics"/>
        </authorList>
    </citation>
    <scope>NUCLEOTIDE SEQUENCE [LARGE SCALE GENOMIC DNA]</scope>
    <source>
        <strain>Denwood</strain>
        <strain evidence="3">Zambia</strain>
    </source>
</reference>
<dbReference type="Proteomes" id="UP000269396">
    <property type="component" value="Unassembled WGS sequence"/>
</dbReference>
<feature type="region of interest" description="Disordered" evidence="1">
    <location>
        <begin position="29"/>
        <end position="54"/>
    </location>
</feature>
<dbReference type="EMBL" id="UZAL01044270">
    <property type="protein sequence ID" value="VDP82283.1"/>
    <property type="molecule type" value="Genomic_DNA"/>
</dbReference>
<evidence type="ECO:0000313" key="3">
    <source>
        <dbReference type="Proteomes" id="UP000269396"/>
    </source>
</evidence>
<sequence>MKLSFCKSRMLITSLIMLIVGFRIRSDRSPKVLSSSTNSTLRNGSMKRENSFSG</sequence>